<dbReference type="AlphaFoldDB" id="A0A7X3SMD1"/>
<comment type="caution">
    <text evidence="1">The sequence shown here is derived from an EMBL/GenBank/DDBJ whole genome shotgun (WGS) entry which is preliminary data.</text>
</comment>
<organism evidence="1 2">
    <name type="scientific">Microvirga makkahensis</name>
    <dbReference type="NCBI Taxonomy" id="1128670"/>
    <lineage>
        <taxon>Bacteria</taxon>
        <taxon>Pseudomonadati</taxon>
        <taxon>Pseudomonadota</taxon>
        <taxon>Alphaproteobacteria</taxon>
        <taxon>Hyphomicrobiales</taxon>
        <taxon>Methylobacteriaceae</taxon>
        <taxon>Microvirga</taxon>
    </lineage>
</organism>
<sequence length="356" mass="39157">MIGVALAVAFLGGAALARKPVSKSPPELLHETGLYADVERHQIDPQHLEFSPQYPLWSDGAVKRRWISLPARAAIDGSNPDVWVFPVGTRFWKEFSFGGRRIETRYMERQGDGTWRYATYAWNEDQTEARLVSEKGRPKAFDFGGGRSHFIPSIDDCKSCHRGHPAEVLGFGTLQLSPARDPNAIHGEPMPAPGVDLGYLVENKLLKRLPRALLKKPPVIDGATPAERAVLGYLHGNCSHCHNDAGSMRNLGFSLQHVQRPARNRAERAIATAVGQPVRGHVPGQAPDAKLRIEPGQPERSVLLRRMSSRNPLVQMPPVGTVVPDDEAIRLVAQWIRDLESPVPSAEASGKSAQTK</sequence>
<accession>A0A7X3SMD1</accession>
<evidence type="ECO:0008006" key="3">
    <source>
        <dbReference type="Google" id="ProtNLM"/>
    </source>
</evidence>
<dbReference type="OrthoDB" id="338827at2"/>
<reference evidence="1 2" key="1">
    <citation type="submission" date="2019-12" db="EMBL/GenBank/DDBJ databases">
        <authorList>
            <person name="Yuan C.-G."/>
        </authorList>
    </citation>
    <scope>NUCLEOTIDE SEQUENCE [LARGE SCALE GENOMIC DNA]</scope>
    <source>
        <strain evidence="1 2">KCTC 23863</strain>
    </source>
</reference>
<name>A0A7X3SMD1_9HYPH</name>
<reference evidence="1 2" key="2">
    <citation type="submission" date="2020-01" db="EMBL/GenBank/DDBJ databases">
        <title>Microvirga sp. nov., an arsenate reduction bacterium isolated from Tibet hotspring sediments.</title>
        <authorList>
            <person name="Xian W.-D."/>
            <person name="Li W.-J."/>
        </authorList>
    </citation>
    <scope>NUCLEOTIDE SEQUENCE [LARGE SCALE GENOMIC DNA]</scope>
    <source>
        <strain evidence="1 2">KCTC 23863</strain>
    </source>
</reference>
<dbReference type="RefSeq" id="WP_160882609.1">
    <property type="nucleotide sequence ID" value="NZ_WURB01000001.1"/>
</dbReference>
<gene>
    <name evidence="1" type="ORF">GR328_00680</name>
</gene>
<keyword evidence="2" id="KW-1185">Reference proteome</keyword>
<dbReference type="Proteomes" id="UP000436483">
    <property type="component" value="Unassembled WGS sequence"/>
</dbReference>
<dbReference type="EMBL" id="WURB01000001">
    <property type="protein sequence ID" value="MXQ09993.1"/>
    <property type="molecule type" value="Genomic_DNA"/>
</dbReference>
<evidence type="ECO:0000313" key="1">
    <source>
        <dbReference type="EMBL" id="MXQ09993.1"/>
    </source>
</evidence>
<evidence type="ECO:0000313" key="2">
    <source>
        <dbReference type="Proteomes" id="UP000436483"/>
    </source>
</evidence>
<protein>
    <recommendedName>
        <fullName evidence="3">Cytochrome c domain-containing protein</fullName>
    </recommendedName>
</protein>
<proteinExistence type="predicted"/>